<dbReference type="GO" id="GO:1990077">
    <property type="term" value="C:primosome complex"/>
    <property type="evidence" value="ECO:0007669"/>
    <property type="project" value="UniProtKB-UniRule"/>
</dbReference>
<evidence type="ECO:0000256" key="1">
    <source>
        <dbReference type="ARBA" id="ARBA00022515"/>
    </source>
</evidence>
<dbReference type="GO" id="GO:0008270">
    <property type="term" value="F:zinc ion binding"/>
    <property type="evidence" value="ECO:0007669"/>
    <property type="project" value="UniProtKB-UniRule"/>
</dbReference>
<comment type="similarity">
    <text evidence="8">Belongs to the helicase family. PriA subfamily.</text>
</comment>
<dbReference type="AlphaFoldDB" id="A0A399JCB8"/>
<dbReference type="SUPFAM" id="SSF52540">
    <property type="entry name" value="P-loop containing nucleoside triphosphate hydrolases"/>
    <property type="match status" value="1"/>
</dbReference>
<feature type="binding site" evidence="8">
    <location>
        <position position="394"/>
    </location>
    <ligand>
        <name>Zn(2+)</name>
        <dbReference type="ChEBI" id="CHEBI:29105"/>
        <label>1</label>
    </ligand>
</feature>
<keyword evidence="6 8" id="KW-0067">ATP-binding</keyword>
<feature type="binding site" evidence="8">
    <location>
        <position position="397"/>
    </location>
    <ligand>
        <name>Zn(2+)</name>
        <dbReference type="ChEBI" id="CHEBI:29105"/>
        <label>1</label>
    </ligand>
</feature>
<feature type="binding site" evidence="8">
    <location>
        <position position="406"/>
    </location>
    <ligand>
        <name>Zn(2+)</name>
        <dbReference type="ChEBI" id="CHEBI:29105"/>
        <label>2</label>
    </ligand>
</feature>
<keyword evidence="11" id="KW-1185">Reference proteome</keyword>
<protein>
    <recommendedName>
        <fullName evidence="8">Probable replication restart protein PriA</fullName>
    </recommendedName>
    <alternativeName>
        <fullName evidence="8">Putative ATP-dependent DNA helicase PriA</fullName>
    </alternativeName>
</protein>
<dbReference type="Pfam" id="PF17764">
    <property type="entry name" value="PriA_3primeBD"/>
    <property type="match status" value="1"/>
</dbReference>
<feature type="binding site" evidence="8">
    <location>
        <position position="421"/>
    </location>
    <ligand>
        <name>Zn(2+)</name>
        <dbReference type="ChEBI" id="CHEBI:29105"/>
        <label>2</label>
    </ligand>
</feature>
<dbReference type="Gene3D" id="3.40.1440.60">
    <property type="entry name" value="PriA, 3(prime) DNA-binding domain"/>
    <property type="match status" value="1"/>
</dbReference>
<evidence type="ECO:0000259" key="9">
    <source>
        <dbReference type="Pfam" id="PF17764"/>
    </source>
</evidence>
<feature type="binding site" evidence="8">
    <location>
        <position position="424"/>
    </location>
    <ligand>
        <name>Zn(2+)</name>
        <dbReference type="ChEBI" id="CHEBI:29105"/>
        <label>2</label>
    </ligand>
</feature>
<dbReference type="EMBL" id="QQXK01000005">
    <property type="protein sequence ID" value="RII43203.1"/>
    <property type="molecule type" value="Genomic_DNA"/>
</dbReference>
<comment type="cofactor">
    <cofactor evidence="8">
        <name>Zn(2+)</name>
        <dbReference type="ChEBI" id="CHEBI:29105"/>
    </cofactor>
    <text evidence="8">Binds 2 zinc ions per subunit.</text>
</comment>
<evidence type="ECO:0000313" key="10">
    <source>
        <dbReference type="EMBL" id="RII43203.1"/>
    </source>
</evidence>
<dbReference type="GO" id="GO:0043138">
    <property type="term" value="F:3'-5' DNA helicase activity"/>
    <property type="evidence" value="ECO:0007669"/>
    <property type="project" value="TreeGrafter"/>
</dbReference>
<gene>
    <name evidence="8" type="primary">priA</name>
    <name evidence="10" type="ORF">DWB68_03685</name>
</gene>
<evidence type="ECO:0000256" key="5">
    <source>
        <dbReference type="ARBA" id="ARBA00022833"/>
    </source>
</evidence>
<dbReference type="Gene3D" id="3.40.50.300">
    <property type="entry name" value="P-loop containing nucleotide triphosphate hydrolases"/>
    <property type="match status" value="1"/>
</dbReference>
<dbReference type="InterPro" id="IPR005259">
    <property type="entry name" value="PriA"/>
</dbReference>
<evidence type="ECO:0000256" key="8">
    <source>
        <dbReference type="HAMAP-Rule" id="MF_00983"/>
    </source>
</evidence>
<dbReference type="GO" id="GO:0003677">
    <property type="term" value="F:DNA binding"/>
    <property type="evidence" value="ECO:0007669"/>
    <property type="project" value="UniProtKB-UniRule"/>
</dbReference>
<feature type="binding site" evidence="8">
    <location>
        <position position="403"/>
    </location>
    <ligand>
        <name>Zn(2+)</name>
        <dbReference type="ChEBI" id="CHEBI:29105"/>
        <label>2</label>
    </ligand>
</feature>
<comment type="caution">
    <text evidence="10">The sequence shown here is derived from an EMBL/GenBank/DDBJ whole genome shotgun (WGS) entry which is preliminary data.</text>
</comment>
<feature type="binding site" evidence="8">
    <location>
        <position position="433"/>
    </location>
    <ligand>
        <name>Zn(2+)</name>
        <dbReference type="ChEBI" id="CHEBI:29105"/>
        <label>1</label>
    </ligand>
</feature>
<dbReference type="GO" id="GO:0006269">
    <property type="term" value="P:DNA replication, synthesis of primer"/>
    <property type="evidence" value="ECO:0007669"/>
    <property type="project" value="UniProtKB-KW"/>
</dbReference>
<dbReference type="PANTHER" id="PTHR30580">
    <property type="entry name" value="PRIMOSOMAL PROTEIN N"/>
    <property type="match status" value="1"/>
</dbReference>
<keyword evidence="2 8" id="KW-0235">DNA replication</keyword>
<proteinExistence type="inferred from homology"/>
<keyword evidence="7 8" id="KW-0238">DNA-binding</keyword>
<accession>A0A399JCB8</accession>
<feature type="binding site" evidence="8">
    <location>
        <position position="436"/>
    </location>
    <ligand>
        <name>Zn(2+)</name>
        <dbReference type="ChEBI" id="CHEBI:29105"/>
        <label>1</label>
    </ligand>
</feature>
<evidence type="ECO:0000256" key="6">
    <source>
        <dbReference type="ARBA" id="ARBA00022840"/>
    </source>
</evidence>
<reference evidence="10 11" key="1">
    <citation type="submission" date="2018-07" db="EMBL/GenBank/DDBJ databases">
        <title>Arthrobacter sp. nov., isolated from raw cow's milk with high bacterial count.</title>
        <authorList>
            <person name="Hahne J."/>
            <person name="Isele D."/>
            <person name="Lipski A."/>
        </authorList>
    </citation>
    <scope>NUCLEOTIDE SEQUENCE [LARGE SCALE GENOMIC DNA]</scope>
    <source>
        <strain evidence="10 11">JZ R-35</strain>
    </source>
</reference>
<dbReference type="GO" id="GO:0006302">
    <property type="term" value="P:double-strand break repair"/>
    <property type="evidence" value="ECO:0007669"/>
    <property type="project" value="InterPro"/>
</dbReference>
<keyword evidence="3 8" id="KW-0479">Metal-binding</keyword>
<dbReference type="Proteomes" id="UP000265419">
    <property type="component" value="Unassembled WGS sequence"/>
</dbReference>
<keyword evidence="5 8" id="KW-0862">Zinc</keyword>
<evidence type="ECO:0000256" key="7">
    <source>
        <dbReference type="ARBA" id="ARBA00023125"/>
    </source>
</evidence>
<comment type="caution">
    <text evidence="8">As this protein does not have any detectable helicase domains, it probably does not have helicase activity.</text>
</comment>
<keyword evidence="1 8" id="KW-0639">Primosome</keyword>
<dbReference type="HAMAP" id="MF_00983">
    <property type="entry name" value="PriA"/>
    <property type="match status" value="1"/>
</dbReference>
<name>A0A399JCB8_9MICC</name>
<feature type="domain" description="Primosomal protein N' 3' DNA-binding" evidence="9">
    <location>
        <begin position="24"/>
        <end position="122"/>
    </location>
</feature>
<sequence>MPEPPAAPALGAVKAAAVLPVARVLLETPVPHLDRPFDYLVPAELDDAARPGVRVRVPFGGRRLNGYLLERVDEPEPGVRPVPLAAVVSPEVVLDPDVLALARDVAERYAGTVADVLRAALPPRVAKVEKEEREAREPFAPGLPEPGPWLLEDGGAAFLDALAAGESPRVVTSCPPDGGAGWATRLALAAQATLASGRGALLLVPDARDLERLCEVLDELLGAHNYARLSADDGPTPRYRAFLRAARGDVALVVGTRNAAFAPVRNLGLVSMWDDHDSSYLEPRAPYHHAREVLLLRAAQAGCAALFASAARSAEAQRLVLTGWARELSVPRSRLRDVAPWVRAAADDFAAQRDPLLHAARVPRIAWEAAKCALESAPVLVQVARTGFLPALRCERCREAARCPKCGGPLALARSGGDPVCRWCGTYCRDFTCPHCHGKRLRAGTVGADRTAEELGRAFPGVAIIRATGADGVRSVGPTPALVISTPGAEPVAEGGYGAVLILDADAQLAPEGLRVGEDALHRWFAAASLAKGREAGGVVVLTGHASPQGQALVRWDPAGAAQRELGERSQAALPPAVRSAVLVGPAAAADRFASDIAAAAEGLRLVGPTPGEEPEEHRWILFFDHAHGPRVTSLLRRRKALGSLRKDPVVHVRVDDPRAL</sequence>
<dbReference type="InterPro" id="IPR027417">
    <property type="entry name" value="P-loop_NTPase"/>
</dbReference>
<comment type="subunit">
    <text evidence="8">Component of the replication restart primosome.</text>
</comment>
<dbReference type="InterPro" id="IPR041222">
    <property type="entry name" value="PriA_3primeBD"/>
</dbReference>
<evidence type="ECO:0000256" key="4">
    <source>
        <dbReference type="ARBA" id="ARBA00022741"/>
    </source>
</evidence>
<evidence type="ECO:0000313" key="11">
    <source>
        <dbReference type="Proteomes" id="UP000265419"/>
    </source>
</evidence>
<dbReference type="GO" id="GO:0006270">
    <property type="term" value="P:DNA replication initiation"/>
    <property type="evidence" value="ECO:0007669"/>
    <property type="project" value="TreeGrafter"/>
</dbReference>
<dbReference type="GO" id="GO:0006310">
    <property type="term" value="P:DNA recombination"/>
    <property type="evidence" value="ECO:0007669"/>
    <property type="project" value="InterPro"/>
</dbReference>
<keyword evidence="4 8" id="KW-0547">Nucleotide-binding</keyword>
<dbReference type="GO" id="GO:0005524">
    <property type="term" value="F:ATP binding"/>
    <property type="evidence" value="ECO:0007669"/>
    <property type="project" value="UniProtKB-UniRule"/>
</dbReference>
<dbReference type="PANTHER" id="PTHR30580:SF0">
    <property type="entry name" value="PRIMOSOMAL PROTEIN N"/>
    <property type="match status" value="1"/>
</dbReference>
<dbReference type="InterPro" id="IPR042115">
    <property type="entry name" value="PriA_3primeBD_sf"/>
</dbReference>
<organism evidence="10 11">
    <name type="scientific">Galactobacter valiniphilus</name>
    <dbReference type="NCBI Taxonomy" id="2676122"/>
    <lineage>
        <taxon>Bacteria</taxon>
        <taxon>Bacillati</taxon>
        <taxon>Actinomycetota</taxon>
        <taxon>Actinomycetes</taxon>
        <taxon>Micrococcales</taxon>
        <taxon>Micrococcaceae</taxon>
        <taxon>Galactobacter</taxon>
    </lineage>
</organism>
<comment type="function">
    <text evidence="8">Initiates the restart of stalled replication forks, which reloads the replicative helicase on sites other than the origin of replication. Recognizes and binds to abandoned replication forks and remodels them to uncover a helicase loading site. Promotes assembly of the primosome at these replication forks.</text>
</comment>
<evidence type="ECO:0000256" key="3">
    <source>
        <dbReference type="ARBA" id="ARBA00022723"/>
    </source>
</evidence>
<evidence type="ECO:0000256" key="2">
    <source>
        <dbReference type="ARBA" id="ARBA00022705"/>
    </source>
</evidence>